<proteinExistence type="predicted"/>
<feature type="chain" id="PRO_5011241309" evidence="1">
    <location>
        <begin position="18"/>
        <end position="278"/>
    </location>
</feature>
<reference evidence="2 3" key="1">
    <citation type="submission" date="2017-05" db="EMBL/GenBank/DDBJ databases">
        <title>Genome of Chryseobacterium haifense.</title>
        <authorList>
            <person name="Newman J.D."/>
        </authorList>
    </citation>
    <scope>NUCLEOTIDE SEQUENCE [LARGE SCALE GENOMIC DNA]</scope>
    <source>
        <strain evidence="2 3">DSM 19056</strain>
    </source>
</reference>
<evidence type="ECO:0000313" key="3">
    <source>
        <dbReference type="Proteomes" id="UP000197587"/>
    </source>
</evidence>
<gene>
    <name evidence="2" type="ORF">AP75_03100</name>
</gene>
<organism evidence="2 3">
    <name type="scientific">Kaistella haifensis DSM 19056</name>
    <dbReference type="NCBI Taxonomy" id="1450526"/>
    <lineage>
        <taxon>Bacteria</taxon>
        <taxon>Pseudomonadati</taxon>
        <taxon>Bacteroidota</taxon>
        <taxon>Flavobacteriia</taxon>
        <taxon>Flavobacteriales</taxon>
        <taxon>Weeksellaceae</taxon>
        <taxon>Chryseobacterium group</taxon>
        <taxon>Kaistella</taxon>
    </lineage>
</organism>
<evidence type="ECO:0000313" key="2">
    <source>
        <dbReference type="EMBL" id="OWK99118.1"/>
    </source>
</evidence>
<sequence length="278" mass="30615">MKKIFLTLIFSSSVAFGQVGINTTTPHPSAILDIRATDKGVSLPKISLHSRTDITAVPNPKESLIIYNTNNSLNGKEGYYFWDGAKWDYFFTDLNQGNLMNQVKYYNSISNTAYTFTQNPVNQFYGYIAHAAGETLNTSQWTVISDLTKTITIDRPQNETLMNINGMFQVNNGASNSTGGISSSIGFFVDDKLIDVKPMFLDIESSCSYRQFMIYGLAKNLSVGNHTVKFAIRNISAPTINGLTVTYGGPNTSSSCNTLTNFEAAISSTISINQPYVF</sequence>
<keyword evidence="3" id="KW-1185">Reference proteome</keyword>
<dbReference type="Proteomes" id="UP000197587">
    <property type="component" value="Unassembled WGS sequence"/>
</dbReference>
<dbReference type="RefSeq" id="WP_031503452.1">
    <property type="nucleotide sequence ID" value="NZ_JASZ02000003.1"/>
</dbReference>
<dbReference type="EMBL" id="JASZ02000003">
    <property type="protein sequence ID" value="OWK99118.1"/>
    <property type="molecule type" value="Genomic_DNA"/>
</dbReference>
<dbReference type="AlphaFoldDB" id="A0A246BBQ6"/>
<name>A0A246BBQ6_9FLAO</name>
<protein>
    <submittedName>
        <fullName evidence="2">Uncharacterized protein</fullName>
    </submittedName>
</protein>
<accession>A0A246BBQ6</accession>
<keyword evidence="1" id="KW-0732">Signal</keyword>
<feature type="signal peptide" evidence="1">
    <location>
        <begin position="1"/>
        <end position="17"/>
    </location>
</feature>
<comment type="caution">
    <text evidence="2">The sequence shown here is derived from an EMBL/GenBank/DDBJ whole genome shotgun (WGS) entry which is preliminary data.</text>
</comment>
<evidence type="ECO:0000256" key="1">
    <source>
        <dbReference type="SAM" id="SignalP"/>
    </source>
</evidence>